<name>A0A0M7AQH4_9HYPH</name>
<evidence type="ECO:0000313" key="1">
    <source>
        <dbReference type="EMBL" id="CTQ76897.1"/>
    </source>
</evidence>
<dbReference type="STRING" id="311410.LA5095_03643"/>
<dbReference type="Proteomes" id="UP000049983">
    <property type="component" value="Unassembled WGS sequence"/>
</dbReference>
<sequence>MKKQKVILLDQAQIGRILKSGGFAALDAVVGRGDKFLLVEQAICPEVSL</sequence>
<proteinExistence type="predicted"/>
<dbReference type="AlphaFoldDB" id="A0A0M7AQH4"/>
<evidence type="ECO:0000313" key="2">
    <source>
        <dbReference type="Proteomes" id="UP000049983"/>
    </source>
</evidence>
<dbReference type="EMBL" id="CXWC01000013">
    <property type="protein sequence ID" value="CTQ76897.1"/>
    <property type="molecule type" value="Genomic_DNA"/>
</dbReference>
<accession>A0A0M7AQH4</accession>
<organism evidence="1 2">
    <name type="scientific">Roseibium album</name>
    <dbReference type="NCBI Taxonomy" id="311410"/>
    <lineage>
        <taxon>Bacteria</taxon>
        <taxon>Pseudomonadati</taxon>
        <taxon>Pseudomonadota</taxon>
        <taxon>Alphaproteobacteria</taxon>
        <taxon>Hyphomicrobiales</taxon>
        <taxon>Stappiaceae</taxon>
        <taxon>Roseibium</taxon>
    </lineage>
</organism>
<dbReference type="RefSeq" id="WP_158510404.1">
    <property type="nucleotide sequence ID" value="NZ_CXWA01000004.1"/>
</dbReference>
<dbReference type="GeneID" id="97673652"/>
<reference evidence="2" key="1">
    <citation type="submission" date="2015-07" db="EMBL/GenBank/DDBJ databases">
        <authorList>
            <person name="Rodrigo-Torres Lidia"/>
            <person name="Arahal R.David."/>
        </authorList>
    </citation>
    <scope>NUCLEOTIDE SEQUENCE [LARGE SCALE GENOMIC DNA]</scope>
    <source>
        <strain evidence="2">CECT 5096</strain>
    </source>
</reference>
<gene>
    <name evidence="1" type="ORF">LA5096_04925</name>
</gene>
<protein>
    <submittedName>
        <fullName evidence="1">Uncharacterized protein</fullName>
    </submittedName>
</protein>
<keyword evidence="2" id="KW-1185">Reference proteome</keyword>